<keyword evidence="3" id="KW-1185">Reference proteome</keyword>
<dbReference type="InParanoid" id="A0A0C3D7P8"/>
<proteinExistence type="predicted"/>
<sequence>MVDQFWSSTALPGLTPKALGQPSQPLGSAILAMQHSGLNTRPNPDPQTPEERSVENQS</sequence>
<gene>
    <name evidence="2" type="ORF">SCLCIDRAFT_32918</name>
</gene>
<dbReference type="HOGENOM" id="CLU_2980400_0_0_1"/>
<organism evidence="2 3">
    <name type="scientific">Scleroderma citrinum Foug A</name>
    <dbReference type="NCBI Taxonomy" id="1036808"/>
    <lineage>
        <taxon>Eukaryota</taxon>
        <taxon>Fungi</taxon>
        <taxon>Dikarya</taxon>
        <taxon>Basidiomycota</taxon>
        <taxon>Agaricomycotina</taxon>
        <taxon>Agaricomycetes</taxon>
        <taxon>Agaricomycetidae</taxon>
        <taxon>Boletales</taxon>
        <taxon>Sclerodermatineae</taxon>
        <taxon>Sclerodermataceae</taxon>
        <taxon>Scleroderma</taxon>
    </lineage>
</organism>
<reference evidence="2 3" key="1">
    <citation type="submission" date="2014-04" db="EMBL/GenBank/DDBJ databases">
        <authorList>
            <consortium name="DOE Joint Genome Institute"/>
            <person name="Kuo A."/>
            <person name="Kohler A."/>
            <person name="Nagy L.G."/>
            <person name="Floudas D."/>
            <person name="Copeland A."/>
            <person name="Barry K.W."/>
            <person name="Cichocki N."/>
            <person name="Veneault-Fourrey C."/>
            <person name="LaButti K."/>
            <person name="Lindquist E.A."/>
            <person name="Lipzen A."/>
            <person name="Lundell T."/>
            <person name="Morin E."/>
            <person name="Murat C."/>
            <person name="Sun H."/>
            <person name="Tunlid A."/>
            <person name="Henrissat B."/>
            <person name="Grigoriev I.V."/>
            <person name="Hibbett D.S."/>
            <person name="Martin F."/>
            <person name="Nordberg H.P."/>
            <person name="Cantor M.N."/>
            <person name="Hua S.X."/>
        </authorList>
    </citation>
    <scope>NUCLEOTIDE SEQUENCE [LARGE SCALE GENOMIC DNA]</scope>
    <source>
        <strain evidence="2 3">Foug A</strain>
    </source>
</reference>
<dbReference type="EMBL" id="KN822225">
    <property type="protein sequence ID" value="KIM52086.1"/>
    <property type="molecule type" value="Genomic_DNA"/>
</dbReference>
<name>A0A0C3D7P8_9AGAM</name>
<feature type="compositionally biased region" description="Polar residues" evidence="1">
    <location>
        <begin position="1"/>
        <end position="10"/>
    </location>
</feature>
<feature type="compositionally biased region" description="Basic and acidic residues" evidence="1">
    <location>
        <begin position="49"/>
        <end position="58"/>
    </location>
</feature>
<dbReference type="Proteomes" id="UP000053989">
    <property type="component" value="Unassembled WGS sequence"/>
</dbReference>
<evidence type="ECO:0000313" key="3">
    <source>
        <dbReference type="Proteomes" id="UP000053989"/>
    </source>
</evidence>
<dbReference type="AlphaFoldDB" id="A0A0C3D7P8"/>
<protein>
    <submittedName>
        <fullName evidence="2">Uncharacterized protein</fullName>
    </submittedName>
</protein>
<reference evidence="3" key="2">
    <citation type="submission" date="2015-01" db="EMBL/GenBank/DDBJ databases">
        <title>Evolutionary Origins and Diversification of the Mycorrhizal Mutualists.</title>
        <authorList>
            <consortium name="DOE Joint Genome Institute"/>
            <consortium name="Mycorrhizal Genomics Consortium"/>
            <person name="Kohler A."/>
            <person name="Kuo A."/>
            <person name="Nagy L.G."/>
            <person name="Floudas D."/>
            <person name="Copeland A."/>
            <person name="Barry K.W."/>
            <person name="Cichocki N."/>
            <person name="Veneault-Fourrey C."/>
            <person name="LaButti K."/>
            <person name="Lindquist E.A."/>
            <person name="Lipzen A."/>
            <person name="Lundell T."/>
            <person name="Morin E."/>
            <person name="Murat C."/>
            <person name="Riley R."/>
            <person name="Ohm R."/>
            <person name="Sun H."/>
            <person name="Tunlid A."/>
            <person name="Henrissat B."/>
            <person name="Grigoriev I.V."/>
            <person name="Hibbett D.S."/>
            <person name="Martin F."/>
        </authorList>
    </citation>
    <scope>NUCLEOTIDE SEQUENCE [LARGE SCALE GENOMIC DNA]</scope>
    <source>
        <strain evidence="3">Foug A</strain>
    </source>
</reference>
<evidence type="ECO:0000313" key="2">
    <source>
        <dbReference type="EMBL" id="KIM52086.1"/>
    </source>
</evidence>
<feature type="region of interest" description="Disordered" evidence="1">
    <location>
        <begin position="1"/>
        <end position="58"/>
    </location>
</feature>
<evidence type="ECO:0000256" key="1">
    <source>
        <dbReference type="SAM" id="MobiDB-lite"/>
    </source>
</evidence>
<accession>A0A0C3D7P8</accession>